<organism evidence="1 2">
    <name type="scientific">Shewanella submarina</name>
    <dbReference type="NCBI Taxonomy" id="2016376"/>
    <lineage>
        <taxon>Bacteria</taxon>
        <taxon>Pseudomonadati</taxon>
        <taxon>Pseudomonadota</taxon>
        <taxon>Gammaproteobacteria</taxon>
        <taxon>Alteromonadales</taxon>
        <taxon>Shewanellaceae</taxon>
        <taxon>Shewanella</taxon>
    </lineage>
</organism>
<dbReference type="Proteomes" id="UP001595621">
    <property type="component" value="Unassembled WGS sequence"/>
</dbReference>
<accession>A0ABV7GJR3</accession>
<sequence>MLQTTWRGQHKQWEFSGTCWPGKSKHTPISSFRSEGFNEKMAMFADSETHQADSKKAGLIPAFVGHDTQLKRA</sequence>
<dbReference type="EMBL" id="JBHRTD010000018">
    <property type="protein sequence ID" value="MFC3139942.1"/>
    <property type="molecule type" value="Genomic_DNA"/>
</dbReference>
<proteinExistence type="predicted"/>
<protein>
    <submittedName>
        <fullName evidence="1">Uncharacterized protein</fullName>
    </submittedName>
</protein>
<name>A0ABV7GJR3_9GAMM</name>
<keyword evidence="2" id="KW-1185">Reference proteome</keyword>
<evidence type="ECO:0000313" key="1">
    <source>
        <dbReference type="EMBL" id="MFC3139942.1"/>
    </source>
</evidence>
<comment type="caution">
    <text evidence="1">The sequence shown here is derived from an EMBL/GenBank/DDBJ whole genome shotgun (WGS) entry which is preliminary data.</text>
</comment>
<evidence type="ECO:0000313" key="2">
    <source>
        <dbReference type="Proteomes" id="UP001595621"/>
    </source>
</evidence>
<reference evidence="2" key="1">
    <citation type="journal article" date="2019" name="Int. J. Syst. Evol. Microbiol.">
        <title>The Global Catalogue of Microorganisms (GCM) 10K type strain sequencing project: providing services to taxonomists for standard genome sequencing and annotation.</title>
        <authorList>
            <consortium name="The Broad Institute Genomics Platform"/>
            <consortium name="The Broad Institute Genome Sequencing Center for Infectious Disease"/>
            <person name="Wu L."/>
            <person name="Ma J."/>
        </authorList>
    </citation>
    <scope>NUCLEOTIDE SEQUENCE [LARGE SCALE GENOMIC DNA]</scope>
    <source>
        <strain evidence="2">KCTC 52277</strain>
    </source>
</reference>
<gene>
    <name evidence="1" type="ORF">ACFOE0_17430</name>
</gene>
<dbReference type="RefSeq" id="WP_248933871.1">
    <property type="nucleotide sequence ID" value="NZ_JAKILF010000001.1"/>
</dbReference>